<protein>
    <submittedName>
        <fullName evidence="7">Cytochrome c</fullName>
    </submittedName>
</protein>
<evidence type="ECO:0000256" key="2">
    <source>
        <dbReference type="ARBA" id="ARBA00022723"/>
    </source>
</evidence>
<keyword evidence="1 4" id="KW-0349">Heme</keyword>
<proteinExistence type="predicted"/>
<evidence type="ECO:0000313" key="7">
    <source>
        <dbReference type="EMBL" id="QYD73068.1"/>
    </source>
</evidence>
<feature type="domain" description="Cytochrome c" evidence="6">
    <location>
        <begin position="37"/>
        <end position="112"/>
    </location>
</feature>
<evidence type="ECO:0000256" key="5">
    <source>
        <dbReference type="SAM" id="SignalP"/>
    </source>
</evidence>
<gene>
    <name evidence="7" type="ORF">KZJ38_25700</name>
</gene>
<dbReference type="InterPro" id="IPR036909">
    <property type="entry name" value="Cyt_c-like_dom_sf"/>
</dbReference>
<accession>A0ABX8UVQ1</accession>
<dbReference type="Pfam" id="PF13442">
    <property type="entry name" value="Cytochrome_CBB3"/>
    <property type="match status" value="1"/>
</dbReference>
<keyword evidence="2 4" id="KW-0479">Metal-binding</keyword>
<name>A0ABX8UVQ1_9BURK</name>
<feature type="signal peptide" evidence="5">
    <location>
        <begin position="1"/>
        <end position="26"/>
    </location>
</feature>
<dbReference type="SUPFAM" id="SSF46626">
    <property type="entry name" value="Cytochrome c"/>
    <property type="match status" value="1"/>
</dbReference>
<evidence type="ECO:0000259" key="6">
    <source>
        <dbReference type="PROSITE" id="PS51007"/>
    </source>
</evidence>
<dbReference type="Gene3D" id="1.10.760.10">
    <property type="entry name" value="Cytochrome c-like domain"/>
    <property type="match status" value="1"/>
</dbReference>
<evidence type="ECO:0000256" key="4">
    <source>
        <dbReference type="PROSITE-ProRule" id="PRU00433"/>
    </source>
</evidence>
<evidence type="ECO:0000313" key="8">
    <source>
        <dbReference type="Proteomes" id="UP000826462"/>
    </source>
</evidence>
<dbReference type="Proteomes" id="UP000826462">
    <property type="component" value="Chromosome 2"/>
</dbReference>
<dbReference type="PROSITE" id="PS51007">
    <property type="entry name" value="CYTC"/>
    <property type="match status" value="1"/>
</dbReference>
<dbReference type="RefSeq" id="WP_219802628.1">
    <property type="nucleotide sequence ID" value="NZ_CP080096.1"/>
</dbReference>
<dbReference type="InterPro" id="IPR009056">
    <property type="entry name" value="Cyt_c-like_dom"/>
</dbReference>
<keyword evidence="8" id="KW-1185">Reference proteome</keyword>
<reference evidence="7 8" key="1">
    <citation type="submission" date="2021-07" db="EMBL/GenBank/DDBJ databases">
        <title>Paraburkholderia edwinii protects Aspergillus sp. from phenazines by acting as a toxin sponge.</title>
        <authorList>
            <person name="Dahlstrom K.M."/>
            <person name="Newman D.K."/>
        </authorList>
    </citation>
    <scope>NUCLEOTIDE SEQUENCE [LARGE SCALE GENOMIC DNA]</scope>
    <source>
        <strain evidence="7 8">Pe01</strain>
    </source>
</reference>
<evidence type="ECO:0000256" key="1">
    <source>
        <dbReference type="ARBA" id="ARBA00022617"/>
    </source>
</evidence>
<dbReference type="EMBL" id="CP080096">
    <property type="protein sequence ID" value="QYD73068.1"/>
    <property type="molecule type" value="Genomic_DNA"/>
</dbReference>
<feature type="chain" id="PRO_5045344766" evidence="5">
    <location>
        <begin position="27"/>
        <end position="132"/>
    </location>
</feature>
<sequence>MKPGKVARSAALLVCVLAAGIVPAGAQTRPMPGPSDAHARHGHELFLQNGCYLCHGTVGQGGVGPAIGVDVLPFVAISNYVRAPSGEMPPFSTRVLSDTDLQDIYAYLISLPQPQAPDSIPLLPKVDVAGAH</sequence>
<evidence type="ECO:0000256" key="3">
    <source>
        <dbReference type="ARBA" id="ARBA00023004"/>
    </source>
</evidence>
<organism evidence="7 8">
    <name type="scientific">Paraburkholderia edwinii</name>
    <dbReference type="NCBI Taxonomy" id="2861782"/>
    <lineage>
        <taxon>Bacteria</taxon>
        <taxon>Pseudomonadati</taxon>
        <taxon>Pseudomonadota</taxon>
        <taxon>Betaproteobacteria</taxon>
        <taxon>Burkholderiales</taxon>
        <taxon>Burkholderiaceae</taxon>
        <taxon>Paraburkholderia</taxon>
    </lineage>
</organism>
<keyword evidence="3 4" id="KW-0408">Iron</keyword>
<keyword evidence="5" id="KW-0732">Signal</keyword>